<evidence type="ECO:0000313" key="3">
    <source>
        <dbReference type="Proteomes" id="UP000001798"/>
    </source>
</evidence>
<feature type="compositionally biased region" description="Low complexity" evidence="1">
    <location>
        <begin position="360"/>
        <end position="375"/>
    </location>
</feature>
<reference evidence="2 3" key="3">
    <citation type="journal article" date="2017" name="Mol. Plant Pathol.">
        <title>A gapless genome sequence of the fungus Botrytis cinerea.</title>
        <authorList>
            <person name="Van Kan J.A."/>
            <person name="Stassen J.H."/>
            <person name="Mosbach A."/>
            <person name="Van Der Lee T.A."/>
            <person name="Faino L."/>
            <person name="Farmer A.D."/>
            <person name="Papasotiriou D.G."/>
            <person name="Zhou S."/>
            <person name="Seidl M.F."/>
            <person name="Cottam E."/>
            <person name="Edel D."/>
            <person name="Hahn M."/>
            <person name="Schwartz D.C."/>
            <person name="Dietrich R.A."/>
            <person name="Widdison S."/>
            <person name="Scalliet G."/>
        </authorList>
    </citation>
    <scope>NUCLEOTIDE SEQUENCE [LARGE SCALE GENOMIC DNA]</scope>
    <source>
        <strain evidence="2 3">B05.10</strain>
    </source>
</reference>
<feature type="compositionally biased region" description="Polar residues" evidence="1">
    <location>
        <begin position="145"/>
        <end position="175"/>
    </location>
</feature>
<dbReference type="VEuPathDB" id="FungiDB:Bcin03g05980"/>
<feature type="region of interest" description="Disordered" evidence="1">
    <location>
        <begin position="142"/>
        <end position="175"/>
    </location>
</feature>
<evidence type="ECO:0000313" key="2">
    <source>
        <dbReference type="EMBL" id="ATZ48373.1"/>
    </source>
</evidence>
<sequence>MDDNNRRRRQNEPPYPPQDPRYTPDQSQGRGIPNSIPDRYRPGGTGSPSMNRGVGQASAYSYGGYEPTSNFSTGIPPNPMQYPSNYHSDQRQQQGFSDYNPGLMYPNNVTQQTPQNNIYDGSQFQGRQPASMQMIPDVAAPFIQNDPTSTPATQNYASSNSSTPYQQHQQSPGDRTTLIQQSYSGSVGLGAMAQAPGTADSMDAGNLQPQNPHVMEEAYSTYQTALKQIFKNIIDLRLAEAGSSLLEVSEWLLGHVTELGLTVDEAALHADRIQLWNEFNAAWLSIFTRQHDFLESGQRKQDQQTLMSLDFINKMGTNLTRLCDSVEKYGLVDYQYGVGESQIMDILLSCQKLQEDLEVSGASSGGASSSIANSNVGRAPP</sequence>
<reference evidence="2 3" key="2">
    <citation type="journal article" date="2012" name="Eukaryot. Cell">
        <title>Genome update of Botrytis cinerea strains B05.10 and T4.</title>
        <authorList>
            <person name="Staats M."/>
            <person name="van Kan J.A."/>
        </authorList>
    </citation>
    <scope>NUCLEOTIDE SEQUENCE [LARGE SCALE GENOMIC DNA]</scope>
    <source>
        <strain evidence="2 3">B05.10</strain>
    </source>
</reference>
<name>A0A384JCV2_BOTFB</name>
<accession>A0A384JCV2</accession>
<gene>
    <name evidence="2" type="ORF">BCIN_03g05980</name>
</gene>
<dbReference type="AlphaFoldDB" id="A0A384JCV2"/>
<dbReference type="KEGG" id="bfu:BCIN_03g05980"/>
<dbReference type="EMBL" id="CP009807">
    <property type="protein sequence ID" value="ATZ48373.1"/>
    <property type="molecule type" value="Genomic_DNA"/>
</dbReference>
<organism evidence="2 3">
    <name type="scientific">Botryotinia fuckeliana (strain B05.10)</name>
    <name type="common">Noble rot fungus</name>
    <name type="synonym">Botrytis cinerea</name>
    <dbReference type="NCBI Taxonomy" id="332648"/>
    <lineage>
        <taxon>Eukaryota</taxon>
        <taxon>Fungi</taxon>
        <taxon>Dikarya</taxon>
        <taxon>Ascomycota</taxon>
        <taxon>Pezizomycotina</taxon>
        <taxon>Leotiomycetes</taxon>
        <taxon>Helotiales</taxon>
        <taxon>Sclerotiniaceae</taxon>
        <taxon>Botrytis</taxon>
    </lineage>
</organism>
<keyword evidence="3" id="KW-1185">Reference proteome</keyword>
<dbReference type="Proteomes" id="UP000001798">
    <property type="component" value="Chromosome 3"/>
</dbReference>
<protein>
    <submittedName>
        <fullName evidence="2">Uncharacterized protein</fullName>
    </submittedName>
</protein>
<reference evidence="2 3" key="1">
    <citation type="journal article" date="2011" name="PLoS Genet.">
        <title>Genomic analysis of the necrotrophic fungal pathogens Sclerotinia sclerotiorum and Botrytis cinerea.</title>
        <authorList>
            <person name="Amselem J."/>
            <person name="Cuomo C.A."/>
            <person name="van Kan J.A."/>
            <person name="Viaud M."/>
            <person name="Benito E.P."/>
            <person name="Couloux A."/>
            <person name="Coutinho P.M."/>
            <person name="de Vries R.P."/>
            <person name="Dyer P.S."/>
            <person name="Fillinger S."/>
            <person name="Fournier E."/>
            <person name="Gout L."/>
            <person name="Hahn M."/>
            <person name="Kohn L."/>
            <person name="Lapalu N."/>
            <person name="Plummer K.M."/>
            <person name="Pradier J.M."/>
            <person name="Quevillon E."/>
            <person name="Sharon A."/>
            <person name="Simon A."/>
            <person name="ten Have A."/>
            <person name="Tudzynski B."/>
            <person name="Tudzynski P."/>
            <person name="Wincker P."/>
            <person name="Andrew M."/>
            <person name="Anthouard V."/>
            <person name="Beever R.E."/>
            <person name="Beffa R."/>
            <person name="Benoit I."/>
            <person name="Bouzid O."/>
            <person name="Brault B."/>
            <person name="Chen Z."/>
            <person name="Choquer M."/>
            <person name="Collemare J."/>
            <person name="Cotton P."/>
            <person name="Danchin E.G."/>
            <person name="Da Silva C."/>
            <person name="Gautier A."/>
            <person name="Giraud C."/>
            <person name="Giraud T."/>
            <person name="Gonzalez C."/>
            <person name="Grossetete S."/>
            <person name="Guldener U."/>
            <person name="Henrissat B."/>
            <person name="Howlett B.J."/>
            <person name="Kodira C."/>
            <person name="Kretschmer M."/>
            <person name="Lappartient A."/>
            <person name="Leroch M."/>
            <person name="Levis C."/>
            <person name="Mauceli E."/>
            <person name="Neuveglise C."/>
            <person name="Oeser B."/>
            <person name="Pearson M."/>
            <person name="Poulain J."/>
            <person name="Poussereau N."/>
            <person name="Quesneville H."/>
            <person name="Rascle C."/>
            <person name="Schumacher J."/>
            <person name="Segurens B."/>
            <person name="Sexton A."/>
            <person name="Silva E."/>
            <person name="Sirven C."/>
            <person name="Soanes D.M."/>
            <person name="Talbot N.J."/>
            <person name="Templeton M."/>
            <person name="Yandava C."/>
            <person name="Yarden O."/>
            <person name="Zeng Q."/>
            <person name="Rollins J.A."/>
            <person name="Lebrun M.H."/>
            <person name="Dickman M."/>
        </authorList>
    </citation>
    <scope>NUCLEOTIDE SEQUENCE [LARGE SCALE GENOMIC DNA]</scope>
    <source>
        <strain evidence="2 3">B05.10</strain>
    </source>
</reference>
<feature type="region of interest" description="Disordered" evidence="1">
    <location>
        <begin position="1"/>
        <end position="124"/>
    </location>
</feature>
<dbReference type="RefSeq" id="XP_024547813.1">
    <property type="nucleotide sequence ID" value="XM_024692040.1"/>
</dbReference>
<feature type="compositionally biased region" description="Polar residues" evidence="1">
    <location>
        <begin position="67"/>
        <end position="97"/>
    </location>
</feature>
<dbReference type="GeneID" id="5441559"/>
<feature type="compositionally biased region" description="Low complexity" evidence="1">
    <location>
        <begin position="106"/>
        <end position="117"/>
    </location>
</feature>
<dbReference type="OrthoDB" id="5552418at2759"/>
<evidence type="ECO:0000256" key="1">
    <source>
        <dbReference type="SAM" id="MobiDB-lite"/>
    </source>
</evidence>
<proteinExistence type="predicted"/>
<feature type="region of interest" description="Disordered" evidence="1">
    <location>
        <begin position="360"/>
        <end position="381"/>
    </location>
</feature>